<organism evidence="2 3">
    <name type="scientific">Natronococcus amylolyticus DSM 10524</name>
    <dbReference type="NCBI Taxonomy" id="1227497"/>
    <lineage>
        <taxon>Archaea</taxon>
        <taxon>Methanobacteriati</taxon>
        <taxon>Methanobacteriota</taxon>
        <taxon>Stenosarchaea group</taxon>
        <taxon>Halobacteria</taxon>
        <taxon>Halobacteriales</taxon>
        <taxon>Natrialbaceae</taxon>
        <taxon>Natronococcus</taxon>
    </lineage>
</organism>
<sequence>MAAHGRSALRDLFDESPTPHIAHPPRTHHRDFYVATDGSFRESGGGLGAVIETRDGTRVARIATADAPPDNNVAEYRALHLGLDVLAARAPADARVGVLIDHDALASNVNNTVLAIGHPDRKPPQPISVPTATRYHWRGIQARLNGFAEIRAARIDSDQNPAHPLANAPAQYQHVNREPDRCVLPEPPEATAPTEFPPPSRADRNGGGRASD</sequence>
<feature type="region of interest" description="Disordered" evidence="1">
    <location>
        <begin position="1"/>
        <end position="29"/>
    </location>
</feature>
<feature type="compositionally biased region" description="Pro residues" evidence="1">
    <location>
        <begin position="185"/>
        <end position="200"/>
    </location>
</feature>
<keyword evidence="3" id="KW-1185">Reference proteome</keyword>
<dbReference type="STRING" id="1227497.C491_19519"/>
<dbReference type="InterPro" id="IPR012337">
    <property type="entry name" value="RNaseH-like_sf"/>
</dbReference>
<dbReference type="SUPFAM" id="SSF53098">
    <property type="entry name" value="Ribonuclease H-like"/>
    <property type="match status" value="1"/>
</dbReference>
<evidence type="ECO:0000256" key="1">
    <source>
        <dbReference type="SAM" id="MobiDB-lite"/>
    </source>
</evidence>
<feature type="region of interest" description="Disordered" evidence="1">
    <location>
        <begin position="159"/>
        <end position="212"/>
    </location>
</feature>
<accession>L9WY96</accession>
<dbReference type="AlphaFoldDB" id="L9WY96"/>
<dbReference type="GO" id="GO:0003676">
    <property type="term" value="F:nucleic acid binding"/>
    <property type="evidence" value="ECO:0007669"/>
    <property type="project" value="InterPro"/>
</dbReference>
<dbReference type="EMBL" id="AOIB01000037">
    <property type="protein sequence ID" value="ELY54387.1"/>
    <property type="molecule type" value="Genomic_DNA"/>
</dbReference>
<evidence type="ECO:0000313" key="3">
    <source>
        <dbReference type="Proteomes" id="UP000011688"/>
    </source>
</evidence>
<dbReference type="InterPro" id="IPR036397">
    <property type="entry name" value="RNaseH_sf"/>
</dbReference>
<dbReference type="eggNOG" id="arCOG02941">
    <property type="taxonomic scope" value="Archaea"/>
</dbReference>
<evidence type="ECO:0000313" key="2">
    <source>
        <dbReference type="EMBL" id="ELY54387.1"/>
    </source>
</evidence>
<dbReference type="Proteomes" id="UP000011688">
    <property type="component" value="Unassembled WGS sequence"/>
</dbReference>
<dbReference type="RefSeq" id="WP_005559299.1">
    <property type="nucleotide sequence ID" value="NZ_AOIB01000037.1"/>
</dbReference>
<feature type="compositionally biased region" description="Basic and acidic residues" evidence="1">
    <location>
        <begin position="201"/>
        <end position="212"/>
    </location>
</feature>
<name>L9WY96_9EURY</name>
<dbReference type="Gene3D" id="3.30.420.10">
    <property type="entry name" value="Ribonuclease H-like superfamily/Ribonuclease H"/>
    <property type="match status" value="1"/>
</dbReference>
<comment type="caution">
    <text evidence="2">The sequence shown here is derived from an EMBL/GenBank/DDBJ whole genome shotgun (WGS) entry which is preliminary data.</text>
</comment>
<gene>
    <name evidence="2" type="ORF">C491_19519</name>
</gene>
<dbReference type="OrthoDB" id="333599at2157"/>
<protein>
    <submittedName>
        <fullName evidence="2">Uncharacterized protein</fullName>
    </submittedName>
</protein>
<reference evidence="2 3" key="1">
    <citation type="journal article" date="2014" name="PLoS Genet.">
        <title>Phylogenetically driven sequencing of extremely halophilic archaea reveals strategies for static and dynamic osmo-response.</title>
        <authorList>
            <person name="Becker E.A."/>
            <person name="Seitzer P.M."/>
            <person name="Tritt A."/>
            <person name="Larsen D."/>
            <person name="Krusor M."/>
            <person name="Yao A.I."/>
            <person name="Wu D."/>
            <person name="Madern D."/>
            <person name="Eisen J.A."/>
            <person name="Darling A.E."/>
            <person name="Facciotti M.T."/>
        </authorList>
    </citation>
    <scope>NUCLEOTIDE SEQUENCE [LARGE SCALE GENOMIC DNA]</scope>
    <source>
        <strain evidence="2 3">DSM 10524</strain>
    </source>
</reference>
<proteinExistence type="predicted"/>
<dbReference type="PATRIC" id="fig|1227497.3.peg.4000"/>